<keyword evidence="6" id="KW-1185">Reference proteome</keyword>
<dbReference type="Pfam" id="PF11797">
    <property type="entry name" value="WxLIP_HBD"/>
    <property type="match status" value="1"/>
</dbReference>
<dbReference type="InterPro" id="IPR010317">
    <property type="entry name" value="WxLIP_PGBD"/>
</dbReference>
<keyword evidence="1" id="KW-0472">Membrane</keyword>
<reference evidence="5" key="1">
    <citation type="journal article" date="2022" name="Int. J. Syst. Evol. Microbiol.">
        <title>Apilactobacillus apisilvae sp. nov., Nicolia spurrieriana gen. nov. sp. nov., Bombilactobacillus folatiphilus sp. nov. and Bombilactobacillus thymidiniphilus sp. nov., four new lactic acid bacterial isolates from stingless bees Tetragonula carbonaria and Austroplebeia australis.</title>
        <authorList>
            <person name="Oliphant S.A."/>
            <person name="Watson-Haigh N.S."/>
            <person name="Sumby K.M."/>
            <person name="Gardner J."/>
            <person name="Groom S."/>
            <person name="Jiranek V."/>
        </authorList>
    </citation>
    <scope>NUCLEOTIDE SEQUENCE</scope>
    <source>
        <strain evidence="5">SGEP1_A5</strain>
    </source>
</reference>
<keyword evidence="1" id="KW-1133">Transmembrane helix</keyword>
<dbReference type="EMBL" id="CP093361">
    <property type="protein sequence ID" value="UQS86585.1"/>
    <property type="molecule type" value="Genomic_DNA"/>
</dbReference>
<dbReference type="KEGG" id="lbe:MOO44_06755"/>
<proteinExistence type="predicted"/>
<evidence type="ECO:0000259" key="3">
    <source>
        <dbReference type="Pfam" id="PF06030"/>
    </source>
</evidence>
<feature type="domain" description="WxL Interacting Protein peptidoglycan binding" evidence="3">
    <location>
        <begin position="52"/>
        <end position="149"/>
    </location>
</feature>
<accession>A0A976RRJ9</accession>
<feature type="domain" description="WxL Interacting Protein host binding" evidence="4">
    <location>
        <begin position="161"/>
        <end position="292"/>
    </location>
</feature>
<evidence type="ECO:0000313" key="6">
    <source>
        <dbReference type="Proteomes" id="UP000831181"/>
    </source>
</evidence>
<evidence type="ECO:0000256" key="2">
    <source>
        <dbReference type="SAM" id="SignalP"/>
    </source>
</evidence>
<dbReference type="InterPro" id="IPR021759">
    <property type="entry name" value="WxLIP_HBD"/>
</dbReference>
<evidence type="ECO:0000313" key="5">
    <source>
        <dbReference type="EMBL" id="UQS86585.1"/>
    </source>
</evidence>
<dbReference type="AlphaFoldDB" id="A0A976RRJ9"/>
<keyword evidence="1" id="KW-0812">Transmembrane</keyword>
<protein>
    <submittedName>
        <fullName evidence="5">DUF916 and DUF3324 domain-containing protein</fullName>
    </submittedName>
</protein>
<organism evidence="5 6">
    <name type="scientific">Nicoliella spurrieriana</name>
    <dbReference type="NCBI Taxonomy" id="2925830"/>
    <lineage>
        <taxon>Bacteria</taxon>
        <taxon>Bacillati</taxon>
        <taxon>Bacillota</taxon>
        <taxon>Bacilli</taxon>
        <taxon>Lactobacillales</taxon>
        <taxon>Lactobacillaceae</taxon>
        <taxon>Nicoliella</taxon>
    </lineage>
</organism>
<sequence>MKRVRWLLITSALMLCYWHVTKATVSADNVNSQYSYSVEVDDQKNTSSIQKHVSPNQKLNVKLVFANNSAQVQRLNVNFNTATTGDNGVVQYNFSNLNDRYLGNVNFAKLVNGKKLITLAAKSKVIENYTITVPRKSFNGVIAGGFYITQAKSKHGIHSKNGVSFKNVISYAIPIVLRERNQQVNTKLNLNRVNAKIHYADPTVIAKIDNLTPTLFGQMNINAKIIDKNTNRIVFKQQQGNMAMAPLTRMAYPITIDQKLNPGQYLLKLAISSGKAHWHFTKPFEINAKISQATSKSAPAHAGMPIWVYVAIGGAVLLALLSGVYYLGTRKVRSN</sequence>
<feature type="signal peptide" evidence="2">
    <location>
        <begin position="1"/>
        <end position="22"/>
    </location>
</feature>
<keyword evidence="2" id="KW-0732">Signal</keyword>
<feature type="chain" id="PRO_5039608183" evidence="2">
    <location>
        <begin position="23"/>
        <end position="335"/>
    </location>
</feature>
<gene>
    <name evidence="5" type="ORF">MOO44_06755</name>
</gene>
<evidence type="ECO:0000256" key="1">
    <source>
        <dbReference type="SAM" id="Phobius"/>
    </source>
</evidence>
<dbReference type="Proteomes" id="UP000831181">
    <property type="component" value="Chromosome"/>
</dbReference>
<dbReference type="Pfam" id="PF06030">
    <property type="entry name" value="WxLIP_PGBD"/>
    <property type="match status" value="1"/>
</dbReference>
<evidence type="ECO:0000259" key="4">
    <source>
        <dbReference type="Pfam" id="PF11797"/>
    </source>
</evidence>
<name>A0A976RRJ9_9LACO</name>
<feature type="transmembrane region" description="Helical" evidence="1">
    <location>
        <begin position="306"/>
        <end position="327"/>
    </location>
</feature>